<evidence type="ECO:0000313" key="2">
    <source>
        <dbReference type="EMBL" id="SBR42549.1"/>
    </source>
</evidence>
<feature type="region of interest" description="Disordered" evidence="1">
    <location>
        <begin position="42"/>
        <end position="72"/>
    </location>
</feature>
<feature type="non-terminal residue" evidence="2">
    <location>
        <position position="72"/>
    </location>
</feature>
<reference evidence="2" key="2">
    <citation type="submission" date="2016-06" db="EMBL/GenBank/DDBJ databases">
        <title>The genome of a short-lived fish provides insights into sex chromosome evolution and the genetic control of aging.</title>
        <authorList>
            <person name="Reichwald K."/>
            <person name="Felder M."/>
            <person name="Petzold A."/>
            <person name="Koch P."/>
            <person name="Groth M."/>
            <person name="Platzer M."/>
        </authorList>
    </citation>
    <scope>NUCLEOTIDE SEQUENCE</scope>
    <source>
        <tissue evidence="2">Brain</tissue>
    </source>
</reference>
<proteinExistence type="predicted"/>
<name>A0A1A8LF96_9TELE</name>
<organism evidence="2">
    <name type="scientific">Nothobranchius pienaari</name>
    <dbReference type="NCBI Taxonomy" id="704102"/>
    <lineage>
        <taxon>Eukaryota</taxon>
        <taxon>Metazoa</taxon>
        <taxon>Chordata</taxon>
        <taxon>Craniata</taxon>
        <taxon>Vertebrata</taxon>
        <taxon>Euteleostomi</taxon>
        <taxon>Actinopterygii</taxon>
        <taxon>Neopterygii</taxon>
        <taxon>Teleostei</taxon>
        <taxon>Neoteleostei</taxon>
        <taxon>Acanthomorphata</taxon>
        <taxon>Ovalentaria</taxon>
        <taxon>Atherinomorphae</taxon>
        <taxon>Cyprinodontiformes</taxon>
        <taxon>Nothobranchiidae</taxon>
        <taxon>Nothobranchius</taxon>
    </lineage>
</organism>
<sequence>IDVHTSTVIKYVKLSLRALLSDRSPYLEDTVRSANNFQSSHSITWSFEPDPQSSRDIMEELGQPSADPAVRT</sequence>
<feature type="compositionally biased region" description="Polar residues" evidence="1">
    <location>
        <begin position="42"/>
        <end position="55"/>
    </location>
</feature>
<feature type="non-terminal residue" evidence="2">
    <location>
        <position position="1"/>
    </location>
</feature>
<dbReference type="EMBL" id="HAEF01005167">
    <property type="protein sequence ID" value="SBR42549.1"/>
    <property type="molecule type" value="Transcribed_RNA"/>
</dbReference>
<dbReference type="AlphaFoldDB" id="A0A1A8LF96"/>
<protein>
    <submittedName>
        <fullName evidence="2">Uncharacterized protein</fullName>
    </submittedName>
</protein>
<reference evidence="2" key="1">
    <citation type="submission" date="2016-05" db="EMBL/GenBank/DDBJ databases">
        <authorList>
            <person name="Lavstsen T."/>
            <person name="Jespersen J.S."/>
        </authorList>
    </citation>
    <scope>NUCLEOTIDE SEQUENCE</scope>
    <source>
        <tissue evidence="2">Brain</tissue>
    </source>
</reference>
<gene>
    <name evidence="2" type="primary">Nfu_g_1_025099</name>
</gene>
<accession>A0A1A8LF96</accession>
<evidence type="ECO:0000256" key="1">
    <source>
        <dbReference type="SAM" id="MobiDB-lite"/>
    </source>
</evidence>